<accession>A0A9P0JDD4</accession>
<reference evidence="1" key="1">
    <citation type="submission" date="2022-02" db="EMBL/GenBank/DDBJ databases">
        <authorList>
            <person name="King R."/>
        </authorList>
    </citation>
    <scope>NUCLEOTIDE SEQUENCE</scope>
</reference>
<protein>
    <submittedName>
        <fullName evidence="1">Uncharacterized protein</fullName>
    </submittedName>
</protein>
<evidence type="ECO:0000313" key="1">
    <source>
        <dbReference type="EMBL" id="CAH1737865.1"/>
    </source>
</evidence>
<keyword evidence="2" id="KW-1185">Reference proteome</keyword>
<proteinExistence type="predicted"/>
<name>A0A9P0JDD4_APHGO</name>
<dbReference type="Proteomes" id="UP001154329">
    <property type="component" value="Chromosome 4"/>
</dbReference>
<sequence>MYIFVVGYILIVFYGYNHERRLTVRSEEFESRASGADFYSDGRRTPRGCEWVYDIRSAMNERCSDITCFNGQCGP</sequence>
<dbReference type="AlphaFoldDB" id="A0A9P0JDD4"/>
<evidence type="ECO:0000313" key="2">
    <source>
        <dbReference type="Proteomes" id="UP001154329"/>
    </source>
</evidence>
<dbReference type="EMBL" id="OU899037">
    <property type="protein sequence ID" value="CAH1737865.1"/>
    <property type="molecule type" value="Genomic_DNA"/>
</dbReference>
<reference evidence="1" key="2">
    <citation type="submission" date="2022-10" db="EMBL/GenBank/DDBJ databases">
        <authorList>
            <consortium name="ENA_rothamsted_submissions"/>
            <consortium name="culmorum"/>
            <person name="King R."/>
        </authorList>
    </citation>
    <scope>NUCLEOTIDE SEQUENCE</scope>
</reference>
<organism evidence="1 2">
    <name type="scientific">Aphis gossypii</name>
    <name type="common">Cotton aphid</name>
    <dbReference type="NCBI Taxonomy" id="80765"/>
    <lineage>
        <taxon>Eukaryota</taxon>
        <taxon>Metazoa</taxon>
        <taxon>Ecdysozoa</taxon>
        <taxon>Arthropoda</taxon>
        <taxon>Hexapoda</taxon>
        <taxon>Insecta</taxon>
        <taxon>Pterygota</taxon>
        <taxon>Neoptera</taxon>
        <taxon>Paraneoptera</taxon>
        <taxon>Hemiptera</taxon>
        <taxon>Sternorrhyncha</taxon>
        <taxon>Aphidomorpha</taxon>
        <taxon>Aphidoidea</taxon>
        <taxon>Aphididae</taxon>
        <taxon>Aphidini</taxon>
        <taxon>Aphis</taxon>
        <taxon>Aphis</taxon>
    </lineage>
</organism>
<gene>
    <name evidence="1" type="ORF">APHIGO_LOCUS11300</name>
</gene>